<dbReference type="GO" id="GO:0043953">
    <property type="term" value="P:protein transport by the Tat complex"/>
    <property type="evidence" value="ECO:0007669"/>
    <property type="project" value="UniProtKB-UniRule"/>
</dbReference>
<comment type="subunit">
    <text evidence="7">The Tat system comprises two distinct complexes: a TatABC complex, containing multiple copies of TatA, TatB and TatC subunits, and a separate TatA complex, containing only TatA subunits. Substrates initially bind to the TatABC complex, which probably triggers association of the separate TatA complex to form the active translocon.</text>
</comment>
<comment type="function">
    <text evidence="7">Part of the twin-arginine translocation (Tat) system that transports large folded proteins containing a characteristic twin-arginine motif in their signal peptide across membranes. Together with TatB, TatC is part of a receptor directly interacting with Tat signal peptides.</text>
</comment>
<sequence length="250" mass="27612">MSLGEHLRELRKRLFIAAIGLVVGMVAGFIVSDWVWYALQGPIRLIAEAQNAELVFPTITGAFDLRLKISLYIGVVVSAPVWLYQIFAFLVPGLTKRERGYVFGFFFSAVPLFAAGCVAAWYVLPHIVELMTSFVPTGASSYLSADYYVDFVLKLMIAVGVAFVVPVFLVLLNFASILSAETIIKSWRIAVLVIALFSAIATPAADVFSMFLLAVPMVVLYFVAWFIAFLHDRRAARKLAQELGTEIEAT</sequence>
<evidence type="ECO:0000256" key="5">
    <source>
        <dbReference type="ARBA" id="ARBA00023010"/>
    </source>
</evidence>
<keyword evidence="2 7" id="KW-0812">Transmembrane</keyword>
<organism evidence="8 9">
    <name type="scientific">Agromyces seonyuensis</name>
    <dbReference type="NCBI Taxonomy" id="2662446"/>
    <lineage>
        <taxon>Bacteria</taxon>
        <taxon>Bacillati</taxon>
        <taxon>Actinomycetota</taxon>
        <taxon>Actinomycetes</taxon>
        <taxon>Micrococcales</taxon>
        <taxon>Microbacteriaceae</taxon>
        <taxon>Agromyces</taxon>
    </lineage>
</organism>
<keyword evidence="3 7" id="KW-0653">Protein transport</keyword>
<dbReference type="GO" id="GO:0065002">
    <property type="term" value="P:intracellular protein transmembrane transport"/>
    <property type="evidence" value="ECO:0007669"/>
    <property type="project" value="TreeGrafter"/>
</dbReference>
<reference evidence="8 9" key="1">
    <citation type="submission" date="2019-12" db="EMBL/GenBank/DDBJ databases">
        <authorList>
            <person name="Kim Y.S."/>
        </authorList>
    </citation>
    <scope>NUCLEOTIDE SEQUENCE [LARGE SCALE GENOMIC DNA]</scope>
    <source>
        <strain evidence="8 9">MMS17-SY077</strain>
    </source>
</reference>
<comment type="subcellular location">
    <subcellularLocation>
        <location evidence="7">Cell membrane</location>
        <topology evidence="7">Multi-pass membrane protein</topology>
    </subcellularLocation>
    <subcellularLocation>
        <location evidence="1">Membrane</location>
        <topology evidence="1">Multi-pass membrane protein</topology>
    </subcellularLocation>
</comment>
<dbReference type="EMBL" id="WSTA01000013">
    <property type="protein sequence ID" value="MWB97825.1"/>
    <property type="molecule type" value="Genomic_DNA"/>
</dbReference>
<feature type="transmembrane region" description="Helical" evidence="7">
    <location>
        <begin position="211"/>
        <end position="230"/>
    </location>
</feature>
<comment type="caution">
    <text evidence="8">The sequence shown here is derived from an EMBL/GenBank/DDBJ whole genome shotgun (WGS) entry which is preliminary data.</text>
</comment>
<dbReference type="AlphaFoldDB" id="A0A6I4NZG5"/>
<evidence type="ECO:0000256" key="2">
    <source>
        <dbReference type="ARBA" id="ARBA00022692"/>
    </source>
</evidence>
<accession>A0A6I4NZG5</accession>
<keyword evidence="4 7" id="KW-1133">Transmembrane helix</keyword>
<dbReference type="PRINTS" id="PR01840">
    <property type="entry name" value="TATCFAMILY"/>
</dbReference>
<dbReference type="PANTHER" id="PTHR30371:SF0">
    <property type="entry name" value="SEC-INDEPENDENT PROTEIN TRANSLOCASE PROTEIN TATC, CHLOROPLASTIC-RELATED"/>
    <property type="match status" value="1"/>
</dbReference>
<dbReference type="RefSeq" id="WP_160423199.1">
    <property type="nucleotide sequence ID" value="NZ_WSTA01000013.1"/>
</dbReference>
<evidence type="ECO:0000256" key="6">
    <source>
        <dbReference type="ARBA" id="ARBA00023136"/>
    </source>
</evidence>
<comment type="similarity">
    <text evidence="7">Belongs to the TatC family.</text>
</comment>
<proteinExistence type="inferred from homology"/>
<evidence type="ECO:0000256" key="1">
    <source>
        <dbReference type="ARBA" id="ARBA00004141"/>
    </source>
</evidence>
<feature type="transmembrane region" description="Helical" evidence="7">
    <location>
        <begin position="14"/>
        <end position="37"/>
    </location>
</feature>
<keyword evidence="7" id="KW-1003">Cell membrane</keyword>
<feature type="transmembrane region" description="Helical" evidence="7">
    <location>
        <begin position="151"/>
        <end position="175"/>
    </location>
</feature>
<keyword evidence="6 7" id="KW-0472">Membrane</keyword>
<evidence type="ECO:0000256" key="3">
    <source>
        <dbReference type="ARBA" id="ARBA00022927"/>
    </source>
</evidence>
<name>A0A6I4NZG5_9MICO</name>
<dbReference type="HAMAP" id="MF_00902">
    <property type="entry name" value="TatC"/>
    <property type="match status" value="1"/>
</dbReference>
<gene>
    <name evidence="7 8" type="primary">tatC</name>
    <name evidence="8" type="ORF">GB864_04565</name>
</gene>
<dbReference type="NCBIfam" id="TIGR00945">
    <property type="entry name" value="tatC"/>
    <property type="match status" value="1"/>
</dbReference>
<dbReference type="Pfam" id="PF00902">
    <property type="entry name" value="TatC"/>
    <property type="match status" value="1"/>
</dbReference>
<evidence type="ECO:0000256" key="7">
    <source>
        <dbReference type="HAMAP-Rule" id="MF_00902"/>
    </source>
</evidence>
<evidence type="ECO:0000313" key="8">
    <source>
        <dbReference type="EMBL" id="MWB97825.1"/>
    </source>
</evidence>
<dbReference type="GO" id="GO:0009977">
    <property type="term" value="F:proton motive force dependent protein transmembrane transporter activity"/>
    <property type="evidence" value="ECO:0007669"/>
    <property type="project" value="TreeGrafter"/>
</dbReference>
<feature type="transmembrane region" description="Helical" evidence="7">
    <location>
        <begin position="69"/>
        <end position="90"/>
    </location>
</feature>
<protein>
    <recommendedName>
        <fullName evidence="7">Sec-independent protein translocase protein TatC</fullName>
    </recommendedName>
</protein>
<feature type="transmembrane region" description="Helical" evidence="7">
    <location>
        <begin position="187"/>
        <end position="205"/>
    </location>
</feature>
<keyword evidence="9" id="KW-1185">Reference proteome</keyword>
<dbReference type="GO" id="GO:0033281">
    <property type="term" value="C:TAT protein transport complex"/>
    <property type="evidence" value="ECO:0007669"/>
    <property type="project" value="UniProtKB-UniRule"/>
</dbReference>
<evidence type="ECO:0000256" key="4">
    <source>
        <dbReference type="ARBA" id="ARBA00022989"/>
    </source>
</evidence>
<dbReference type="Proteomes" id="UP000438182">
    <property type="component" value="Unassembled WGS sequence"/>
</dbReference>
<evidence type="ECO:0000313" key="9">
    <source>
        <dbReference type="Proteomes" id="UP000438182"/>
    </source>
</evidence>
<feature type="transmembrane region" description="Helical" evidence="7">
    <location>
        <begin position="102"/>
        <end position="124"/>
    </location>
</feature>
<dbReference type="PANTHER" id="PTHR30371">
    <property type="entry name" value="SEC-INDEPENDENT PROTEIN TRANSLOCASE PROTEIN TATC"/>
    <property type="match status" value="1"/>
</dbReference>
<keyword evidence="5 7" id="KW-0811">Translocation</keyword>
<dbReference type="InterPro" id="IPR002033">
    <property type="entry name" value="TatC"/>
</dbReference>
<keyword evidence="7" id="KW-0813">Transport</keyword>